<dbReference type="SUPFAM" id="SSF54826">
    <property type="entry name" value="Enolase N-terminal domain-like"/>
    <property type="match status" value="1"/>
</dbReference>
<dbReference type="Gene3D" id="3.20.20.120">
    <property type="entry name" value="Enolase-like C-terminal domain"/>
    <property type="match status" value="1"/>
</dbReference>
<dbReference type="RefSeq" id="WP_085755913.1">
    <property type="nucleotide sequence ID" value="NZ_CP021023.1"/>
</dbReference>
<evidence type="ECO:0000256" key="4">
    <source>
        <dbReference type="SAM" id="SignalP"/>
    </source>
</evidence>
<comment type="cofactor">
    <cofactor evidence="1">
        <name>Mg(2+)</name>
        <dbReference type="ChEBI" id="CHEBI:18420"/>
    </cofactor>
</comment>
<dbReference type="GO" id="GO:0016836">
    <property type="term" value="F:hydro-lyase activity"/>
    <property type="evidence" value="ECO:0007669"/>
    <property type="project" value="TreeGrafter"/>
</dbReference>
<feature type="chain" id="PRO_5013252789" evidence="4">
    <location>
        <begin position="26"/>
        <end position="396"/>
    </location>
</feature>
<dbReference type="Pfam" id="PF13378">
    <property type="entry name" value="MR_MLE_C"/>
    <property type="match status" value="1"/>
</dbReference>
<evidence type="ECO:0000256" key="2">
    <source>
        <dbReference type="ARBA" id="ARBA00022723"/>
    </source>
</evidence>
<dbReference type="SFLD" id="SFLDS00001">
    <property type="entry name" value="Enolase"/>
    <property type="match status" value="1"/>
</dbReference>
<dbReference type="SMART" id="SM00922">
    <property type="entry name" value="MR_MLE"/>
    <property type="match status" value="1"/>
</dbReference>
<gene>
    <name evidence="6" type="ORF">STSP1_01647</name>
</gene>
<evidence type="ECO:0000256" key="3">
    <source>
        <dbReference type="ARBA" id="ARBA00022842"/>
    </source>
</evidence>
<feature type="domain" description="Mandelate racemase/muconate lactonizing enzyme C-terminal" evidence="5">
    <location>
        <begin position="174"/>
        <end position="274"/>
    </location>
</feature>
<dbReference type="GO" id="GO:0016052">
    <property type="term" value="P:carbohydrate catabolic process"/>
    <property type="evidence" value="ECO:0007669"/>
    <property type="project" value="TreeGrafter"/>
</dbReference>
<dbReference type="InterPro" id="IPR006311">
    <property type="entry name" value="TAT_signal"/>
</dbReference>
<dbReference type="InterPro" id="IPR029017">
    <property type="entry name" value="Enolase-like_N"/>
</dbReference>
<dbReference type="KEGG" id="pbp:STSP1_01647"/>
<accession>A0A1W6LN91</accession>
<dbReference type="PROSITE" id="PS51318">
    <property type="entry name" value="TAT"/>
    <property type="match status" value="1"/>
</dbReference>
<evidence type="ECO:0000313" key="7">
    <source>
        <dbReference type="Proteomes" id="UP000193334"/>
    </source>
</evidence>
<keyword evidence="2" id="KW-0479">Metal-binding</keyword>
<dbReference type="NCBIfam" id="TIGR01409">
    <property type="entry name" value="TAT_signal_seq"/>
    <property type="match status" value="1"/>
</dbReference>
<evidence type="ECO:0000313" key="6">
    <source>
        <dbReference type="EMBL" id="ARN57248.1"/>
    </source>
</evidence>
<dbReference type="STRING" id="1941349.STSP1_01647"/>
<dbReference type="EMBL" id="CP021023">
    <property type="protein sequence ID" value="ARN57248.1"/>
    <property type="molecule type" value="Genomic_DNA"/>
</dbReference>
<feature type="signal peptide" evidence="4">
    <location>
        <begin position="1"/>
        <end position="25"/>
    </location>
</feature>
<dbReference type="SUPFAM" id="SSF51604">
    <property type="entry name" value="Enolase C-terminal domain-like"/>
    <property type="match status" value="1"/>
</dbReference>
<dbReference type="Gene3D" id="3.30.390.10">
    <property type="entry name" value="Enolase-like, N-terminal domain"/>
    <property type="match status" value="1"/>
</dbReference>
<name>A0A1W6LN91_9BACT</name>
<dbReference type="InterPro" id="IPR036849">
    <property type="entry name" value="Enolase-like_C_sf"/>
</dbReference>
<dbReference type="InterPro" id="IPR019546">
    <property type="entry name" value="TAT_signal_bac_arc"/>
</dbReference>
<dbReference type="InterPro" id="IPR046945">
    <property type="entry name" value="RHMD-like"/>
</dbReference>
<protein>
    <submittedName>
        <fullName evidence="6">Galactonate dehydratase</fullName>
    </submittedName>
</protein>
<sequence length="396" mass="44362" precursor="true">MKRREFLQASAAAAAALGYSNTASANEPAEISQALSDHKISSIQYDRVRLKYPRHVGRNSRLGHHGNGPTVSICKIRTDKGAEGWGTFYAGRDRAEILNNSLKGLKISDLITPASGIKPSAPEQLDIALHDLAGKILEMPVYKMLGAAGPESTNCYSGMIYFDDLDPEDNPEGIDKVLENCRYDYNFGYRQFKIKIGRGKKWMPEKEGMQRDIDVTNQIAKAFPYAELLADANDMYTYQDTIEYLKGIGDTELYWMEEPFREEKEGFEKLKKWLKENGKSTYIADGERLPVQAQLISLAKQGLLDFYLTDIIGMGFTPWRQIMPRLKKLNTLASPHAWGSMLKTCYISHLSRGLGNIPTIEGVTCFSEDVDFSGFEIKNGKISTPETPGFGLKLLK</sequence>
<dbReference type="InterPro" id="IPR013342">
    <property type="entry name" value="Mandelate_racemase_C"/>
</dbReference>
<keyword evidence="4" id="KW-0732">Signal</keyword>
<evidence type="ECO:0000256" key="1">
    <source>
        <dbReference type="ARBA" id="ARBA00001946"/>
    </source>
</evidence>
<dbReference type="AlphaFoldDB" id="A0A1W6LN91"/>
<evidence type="ECO:0000259" key="5">
    <source>
        <dbReference type="SMART" id="SM00922"/>
    </source>
</evidence>
<reference evidence="7" key="1">
    <citation type="submission" date="2017-04" db="EMBL/GenBank/DDBJ databases">
        <title>Comparative genomics and description of representatives of a novel lineage of planctomycetes thriving in anoxic sediments.</title>
        <authorList>
            <person name="Spring S."/>
            <person name="Bunk B."/>
            <person name="Sproer C."/>
        </authorList>
    </citation>
    <scope>NUCLEOTIDE SEQUENCE [LARGE SCALE GENOMIC DNA]</scope>
    <source>
        <strain evidence="7">ST-PulAB-D4</strain>
    </source>
</reference>
<keyword evidence="3" id="KW-0460">Magnesium</keyword>
<dbReference type="Proteomes" id="UP000193334">
    <property type="component" value="Chromosome"/>
</dbReference>
<organism evidence="6 7">
    <name type="scientific">Sedimentisphaera salicampi</name>
    <dbReference type="NCBI Taxonomy" id="1941349"/>
    <lineage>
        <taxon>Bacteria</taxon>
        <taxon>Pseudomonadati</taxon>
        <taxon>Planctomycetota</taxon>
        <taxon>Phycisphaerae</taxon>
        <taxon>Sedimentisphaerales</taxon>
        <taxon>Sedimentisphaeraceae</taxon>
        <taxon>Sedimentisphaera</taxon>
    </lineage>
</organism>
<dbReference type="PANTHER" id="PTHR13794">
    <property type="entry name" value="ENOLASE SUPERFAMILY, MANDELATE RACEMASE"/>
    <property type="match status" value="1"/>
</dbReference>
<keyword evidence="7" id="KW-1185">Reference proteome</keyword>
<dbReference type="InterPro" id="IPR029065">
    <property type="entry name" value="Enolase_C-like"/>
</dbReference>
<dbReference type="GO" id="GO:0000287">
    <property type="term" value="F:magnesium ion binding"/>
    <property type="evidence" value="ECO:0007669"/>
    <property type="project" value="TreeGrafter"/>
</dbReference>
<proteinExistence type="predicted"/>
<dbReference type="PANTHER" id="PTHR13794:SF58">
    <property type="entry name" value="MITOCHONDRIAL ENOLASE SUPERFAMILY MEMBER 1"/>
    <property type="match status" value="1"/>
</dbReference>